<dbReference type="OrthoDB" id="6412801at2759"/>
<dbReference type="Pfam" id="PF06585">
    <property type="entry name" value="JHBP"/>
    <property type="match status" value="1"/>
</dbReference>
<dbReference type="InterPro" id="IPR017943">
    <property type="entry name" value="Bactericidal_perm-incr_a/b_dom"/>
</dbReference>
<gene>
    <name evidence="2" type="ORF">FJT64_021768</name>
</gene>
<evidence type="ECO:0000313" key="2">
    <source>
        <dbReference type="EMBL" id="KAF0306804.1"/>
    </source>
</evidence>
<dbReference type="Gene3D" id="3.15.10.50">
    <property type="match status" value="1"/>
</dbReference>
<dbReference type="InterPro" id="IPR010562">
    <property type="entry name" value="Haemolymph_juvenile_hormone-bd"/>
</dbReference>
<dbReference type="EMBL" id="VIIS01000628">
    <property type="protein sequence ID" value="KAF0306804.1"/>
    <property type="molecule type" value="Genomic_DNA"/>
</dbReference>
<feature type="signal peptide" evidence="1">
    <location>
        <begin position="1"/>
        <end position="20"/>
    </location>
</feature>
<dbReference type="InterPro" id="IPR020234">
    <property type="entry name" value="Mite_allergen_group-7"/>
</dbReference>
<dbReference type="Proteomes" id="UP000440578">
    <property type="component" value="Unassembled WGS sequence"/>
</dbReference>
<comment type="caution">
    <text evidence="2">The sequence shown here is derived from an EMBL/GenBank/DDBJ whole genome shotgun (WGS) entry which is preliminary data.</text>
</comment>
<dbReference type="GO" id="GO:0008289">
    <property type="term" value="F:lipid binding"/>
    <property type="evidence" value="ECO:0007669"/>
    <property type="project" value="InterPro"/>
</dbReference>
<evidence type="ECO:0008006" key="4">
    <source>
        <dbReference type="Google" id="ProtNLM"/>
    </source>
</evidence>
<sequence>MARLLAPALLGCCLLALSSGMPFLPEWLAEMTELNSFELSFTPTKEEDASRIRREAEIKVEDVIREVIGHFKKDDPRGLPGSLVPDPLSVPAKIDQTVAGADVNLQDMILTGLKYFELRDVKVDLSAQEFRYEIFFKSLTALGKYKLYYFWSNYNGDFNITLEDIKAEGKGILEVSTNGTVQLNDVTTDVGFGDIDVVFHNLGGLGYIIQGAVNMMGTFLFDAIKPLTLDKVNEALAKNVNEQLRALNEEILFSDSIPVLDVAVLQVRKMIRDEGYDPLELPSVERSNSMGVQITLTEGSLTGLSTVHRTGEISVGMQEYTAKTTVALGTQRITGRYHWRVSAFGFLERNGFIRFSVDSLKLRARLAQPLNLSQKPRIEDLDIDLGTLTLRSEGAGSLDYAFELGVNSFPNLFKNIVIDAIERPLMWVIGSQLQELDMEQLVLDNIPGGSVVKAAR</sequence>
<name>A0A6A4WSM2_AMPAM</name>
<keyword evidence="1" id="KW-0732">Signal</keyword>
<dbReference type="AlphaFoldDB" id="A0A6A4WSM2"/>
<feature type="chain" id="PRO_5025517032" description="Hemolymph juvenile hormone binding protein" evidence="1">
    <location>
        <begin position="21"/>
        <end position="456"/>
    </location>
</feature>
<reference evidence="2 3" key="1">
    <citation type="submission" date="2019-07" db="EMBL/GenBank/DDBJ databases">
        <title>Draft genome assembly of a fouling barnacle, Amphibalanus amphitrite (Darwin, 1854): The first reference genome for Thecostraca.</title>
        <authorList>
            <person name="Kim W."/>
        </authorList>
    </citation>
    <scope>NUCLEOTIDE SEQUENCE [LARGE SCALE GENOMIC DNA]</scope>
    <source>
        <strain evidence="2">SNU_AA5</strain>
        <tissue evidence="2">Soma without cirri and trophi</tissue>
    </source>
</reference>
<accession>A0A6A4WSM2</accession>
<dbReference type="PANTHER" id="PTHR11008:SF13">
    <property type="entry name" value="FI04421P"/>
    <property type="match status" value="1"/>
</dbReference>
<keyword evidence="3" id="KW-1185">Reference proteome</keyword>
<dbReference type="Pfam" id="PF16984">
    <property type="entry name" value="Grp7_allergen"/>
    <property type="match status" value="1"/>
</dbReference>
<proteinExistence type="predicted"/>
<dbReference type="InterPro" id="IPR038606">
    <property type="entry name" value="To_sf"/>
</dbReference>
<evidence type="ECO:0000256" key="1">
    <source>
        <dbReference type="SAM" id="SignalP"/>
    </source>
</evidence>
<dbReference type="SMART" id="SM00700">
    <property type="entry name" value="JHBP"/>
    <property type="match status" value="1"/>
</dbReference>
<protein>
    <recommendedName>
        <fullName evidence="4">Hemolymph juvenile hormone binding protein</fullName>
    </recommendedName>
</protein>
<dbReference type="Gene3D" id="3.15.10.30">
    <property type="entry name" value="Haemolymph juvenile hormone binding protein"/>
    <property type="match status" value="1"/>
</dbReference>
<dbReference type="PANTHER" id="PTHR11008">
    <property type="entry name" value="PROTEIN TAKEOUT-LIKE PROTEIN"/>
    <property type="match status" value="1"/>
</dbReference>
<evidence type="ECO:0000313" key="3">
    <source>
        <dbReference type="Proteomes" id="UP000440578"/>
    </source>
</evidence>
<organism evidence="2 3">
    <name type="scientific">Amphibalanus amphitrite</name>
    <name type="common">Striped barnacle</name>
    <name type="synonym">Balanus amphitrite</name>
    <dbReference type="NCBI Taxonomy" id="1232801"/>
    <lineage>
        <taxon>Eukaryota</taxon>
        <taxon>Metazoa</taxon>
        <taxon>Ecdysozoa</taxon>
        <taxon>Arthropoda</taxon>
        <taxon>Crustacea</taxon>
        <taxon>Multicrustacea</taxon>
        <taxon>Cirripedia</taxon>
        <taxon>Thoracica</taxon>
        <taxon>Thoracicalcarea</taxon>
        <taxon>Balanomorpha</taxon>
        <taxon>Balanoidea</taxon>
        <taxon>Balanidae</taxon>
        <taxon>Amphibalaninae</taxon>
        <taxon>Amphibalanus</taxon>
    </lineage>
</organism>
<dbReference type="SUPFAM" id="SSF55394">
    <property type="entry name" value="Bactericidal permeability-increasing protein, BPI"/>
    <property type="match status" value="1"/>
</dbReference>
<dbReference type="InterPro" id="IPR038602">
    <property type="entry name" value="Mite_allergen_7_sf"/>
</dbReference>